<dbReference type="OMA" id="VFFRGYW"/>
<dbReference type="Gene3D" id="3.30.497.10">
    <property type="entry name" value="Antithrombin, subunit I, domain 2"/>
    <property type="match status" value="1"/>
</dbReference>
<dbReference type="SUPFAM" id="SSF56574">
    <property type="entry name" value="Serpins"/>
    <property type="match status" value="1"/>
</dbReference>
<dbReference type="PANTHER" id="PTHR11461">
    <property type="entry name" value="SERINE PROTEASE INHIBITOR, SERPIN"/>
    <property type="match status" value="1"/>
</dbReference>
<comment type="caution">
    <text evidence="5">The sequence shown here is derived from an EMBL/GenBank/DDBJ whole genome shotgun (WGS) entry which is preliminary data.</text>
</comment>
<keyword evidence="6" id="KW-1185">Reference proteome</keyword>
<dbReference type="InterPro" id="IPR036186">
    <property type="entry name" value="Serpin_sf"/>
</dbReference>
<evidence type="ECO:0000256" key="2">
    <source>
        <dbReference type="RuleBase" id="RU000411"/>
    </source>
</evidence>
<dbReference type="EMBL" id="JWZT01004346">
    <property type="protein sequence ID" value="KII64280.1"/>
    <property type="molecule type" value="Genomic_DNA"/>
</dbReference>
<dbReference type="InterPro" id="IPR023796">
    <property type="entry name" value="Serpin_dom"/>
</dbReference>
<proteinExistence type="inferred from homology"/>
<dbReference type="InterPro" id="IPR042178">
    <property type="entry name" value="Serpin_sf_1"/>
</dbReference>
<evidence type="ECO:0000313" key="6">
    <source>
        <dbReference type="Proteomes" id="UP000031668"/>
    </source>
</evidence>
<dbReference type="CDD" id="cd00172">
    <property type="entry name" value="serpin"/>
    <property type="match status" value="1"/>
</dbReference>
<dbReference type="InterPro" id="IPR042185">
    <property type="entry name" value="Serpin_sf_2"/>
</dbReference>
<evidence type="ECO:0000259" key="3">
    <source>
        <dbReference type="SMART" id="SM00093"/>
    </source>
</evidence>
<dbReference type="PANTHER" id="PTHR11461:SF211">
    <property type="entry name" value="GH10112P-RELATED"/>
    <property type="match status" value="1"/>
</dbReference>
<evidence type="ECO:0000313" key="4">
    <source>
        <dbReference type="EMBL" id="KII64280.1"/>
    </source>
</evidence>
<protein>
    <submittedName>
        <fullName evidence="5">Serpin B13</fullName>
    </submittedName>
</protein>
<dbReference type="AlphaFoldDB" id="A0A0C2J806"/>
<dbReference type="GO" id="GO:0005615">
    <property type="term" value="C:extracellular space"/>
    <property type="evidence" value="ECO:0007669"/>
    <property type="project" value="InterPro"/>
</dbReference>
<evidence type="ECO:0000313" key="5">
    <source>
        <dbReference type="EMBL" id="KII73954.1"/>
    </source>
</evidence>
<dbReference type="GO" id="GO:0004867">
    <property type="term" value="F:serine-type endopeptidase inhibitor activity"/>
    <property type="evidence" value="ECO:0007669"/>
    <property type="project" value="InterPro"/>
</dbReference>
<dbReference type="OrthoDB" id="47207at2759"/>
<dbReference type="EMBL" id="JWZT01000584">
    <property type="protein sequence ID" value="KII73954.1"/>
    <property type="molecule type" value="Genomic_DNA"/>
</dbReference>
<sequence>MAQSLNDFTLKLANYLLEQNTGMNSVSISGFMAYMTLSLLNKGLRGPAKRQLFDFLNCNSSKNEKNMEDECRDSFRSDEFSSIGSLKSTLFHSQPLVENFRQTAIETHGMDIQAIHRTNIDQQIQTINEWGNSIPDVSIRPILTEPFESPLRLLIINQYSVRFHWKSALGKRNTNKDTFFYLNSKSIQIKMMRIVDYFRYYEDTYLKASIIFVRLKEKDIFATIVKPYIPGEILDLVKKLTSDRMYIWNLDAKVKKFHLRIPKFRFVKKYSLKSFLESFKLNSLFKNNEADFTSIIKGGGYLNDLIHVSAIRVNEDGSYSSSDQTETGLLRAGPSTPLIEATNPFIFYLYNSSNNLILHFSVVMDPYK</sequence>
<dbReference type="Pfam" id="PF00079">
    <property type="entry name" value="Serpin"/>
    <property type="match status" value="1"/>
</dbReference>
<reference evidence="5 6" key="1">
    <citation type="journal article" date="2014" name="Genome Biol. Evol.">
        <title>The genome of the myxosporean Thelohanellus kitauei shows adaptations to nutrient acquisition within its fish host.</title>
        <authorList>
            <person name="Yang Y."/>
            <person name="Xiong J."/>
            <person name="Zhou Z."/>
            <person name="Huo F."/>
            <person name="Miao W."/>
            <person name="Ran C."/>
            <person name="Liu Y."/>
            <person name="Zhang J."/>
            <person name="Feng J."/>
            <person name="Wang M."/>
            <person name="Wang M."/>
            <person name="Wang L."/>
            <person name="Yao B."/>
        </authorList>
    </citation>
    <scope>NUCLEOTIDE SEQUENCE [LARGE SCALE GENOMIC DNA]</scope>
    <source>
        <strain evidence="5">Wuqing</strain>
    </source>
</reference>
<name>A0A0C2J806_THEKT</name>
<evidence type="ECO:0000256" key="1">
    <source>
        <dbReference type="ARBA" id="ARBA00009500"/>
    </source>
</evidence>
<dbReference type="Proteomes" id="UP000031668">
    <property type="component" value="Unassembled WGS sequence"/>
</dbReference>
<dbReference type="Gene3D" id="2.30.39.10">
    <property type="entry name" value="Alpha-1-antitrypsin, domain 1"/>
    <property type="match status" value="1"/>
</dbReference>
<feature type="domain" description="Serpin" evidence="3">
    <location>
        <begin position="10"/>
        <end position="366"/>
    </location>
</feature>
<organism evidence="5 6">
    <name type="scientific">Thelohanellus kitauei</name>
    <name type="common">Myxosporean</name>
    <dbReference type="NCBI Taxonomy" id="669202"/>
    <lineage>
        <taxon>Eukaryota</taxon>
        <taxon>Metazoa</taxon>
        <taxon>Cnidaria</taxon>
        <taxon>Myxozoa</taxon>
        <taxon>Myxosporea</taxon>
        <taxon>Bivalvulida</taxon>
        <taxon>Platysporina</taxon>
        <taxon>Myxobolidae</taxon>
        <taxon>Thelohanellus</taxon>
    </lineage>
</organism>
<dbReference type="SMART" id="SM00093">
    <property type="entry name" value="SERPIN"/>
    <property type="match status" value="1"/>
</dbReference>
<accession>A0A0C2J806</accession>
<comment type="similarity">
    <text evidence="1 2">Belongs to the serpin family.</text>
</comment>
<dbReference type="InterPro" id="IPR000215">
    <property type="entry name" value="Serpin_fam"/>
</dbReference>
<gene>
    <name evidence="5" type="ORF">RF11_03761</name>
    <name evidence="4" type="ORF">RF11_14539</name>
</gene>